<evidence type="ECO:0000256" key="10">
    <source>
        <dbReference type="ARBA" id="ARBA00024908"/>
    </source>
</evidence>
<dbReference type="OrthoDB" id="9800307at2"/>
<proteinExistence type="inferred from homology"/>
<dbReference type="RefSeq" id="WP_088818385.1">
    <property type="nucleotide sequence ID" value="NZ_FYEZ01000002.1"/>
</dbReference>
<keyword evidence="13" id="KW-1185">Reference proteome</keyword>
<evidence type="ECO:0000256" key="1">
    <source>
        <dbReference type="ARBA" id="ARBA00004496"/>
    </source>
</evidence>
<name>A0A212TZ41_9MICO</name>
<dbReference type="PANTHER" id="PTHR33540:SF2">
    <property type="entry name" value="TRNA THREONYLCARBAMOYLADENOSINE BIOSYNTHESIS PROTEIN TSAE"/>
    <property type="match status" value="1"/>
</dbReference>
<dbReference type="GO" id="GO:0002949">
    <property type="term" value="P:tRNA threonylcarbamoyladenosine modification"/>
    <property type="evidence" value="ECO:0007669"/>
    <property type="project" value="InterPro"/>
</dbReference>
<dbReference type="GO" id="GO:0005524">
    <property type="term" value="F:ATP binding"/>
    <property type="evidence" value="ECO:0007669"/>
    <property type="project" value="UniProtKB-KW"/>
</dbReference>
<protein>
    <recommendedName>
        <fullName evidence="3">tRNA threonylcarbamoyladenosine biosynthesis protein TsaE</fullName>
    </recommendedName>
    <alternativeName>
        <fullName evidence="11">t(6)A37 threonylcarbamoyladenosine biosynthesis protein TsaE</fullName>
    </alternativeName>
</protein>
<organism evidence="12 13">
    <name type="scientific">Kytococcus aerolatus</name>
    <dbReference type="NCBI Taxonomy" id="592308"/>
    <lineage>
        <taxon>Bacteria</taxon>
        <taxon>Bacillati</taxon>
        <taxon>Actinomycetota</taxon>
        <taxon>Actinomycetes</taxon>
        <taxon>Micrococcales</taxon>
        <taxon>Kytococcaceae</taxon>
        <taxon>Kytococcus</taxon>
    </lineage>
</organism>
<evidence type="ECO:0000256" key="2">
    <source>
        <dbReference type="ARBA" id="ARBA00007599"/>
    </source>
</evidence>
<dbReference type="InterPro" id="IPR027417">
    <property type="entry name" value="P-loop_NTPase"/>
</dbReference>
<evidence type="ECO:0000313" key="12">
    <source>
        <dbReference type="EMBL" id="SNC71277.1"/>
    </source>
</evidence>
<evidence type="ECO:0000313" key="13">
    <source>
        <dbReference type="Proteomes" id="UP000198122"/>
    </source>
</evidence>
<evidence type="ECO:0000256" key="3">
    <source>
        <dbReference type="ARBA" id="ARBA00019010"/>
    </source>
</evidence>
<evidence type="ECO:0000256" key="9">
    <source>
        <dbReference type="ARBA" id="ARBA00022842"/>
    </source>
</evidence>
<dbReference type="GO" id="GO:0005737">
    <property type="term" value="C:cytoplasm"/>
    <property type="evidence" value="ECO:0007669"/>
    <property type="project" value="UniProtKB-SubCell"/>
</dbReference>
<keyword evidence="7" id="KW-0547">Nucleotide-binding</keyword>
<evidence type="ECO:0000256" key="7">
    <source>
        <dbReference type="ARBA" id="ARBA00022741"/>
    </source>
</evidence>
<sequence length="170" mass="18401">MTTVTTRTPEQTMELGRRIGQWVRAGDVLVLTGDLGAGKTTFTRGLGEGLGVEGAVTSPTFVLSRVHPSATGGPGLVHVDAYRLESRGEVDDIDLETDLARAVLVAEWGAGLVEQLTDRWIELELRRSSTVDEAPDESGPREIQLAAVGEWEADRERLGALRELLRGELP</sequence>
<keyword evidence="8" id="KW-0067">ATP-binding</keyword>
<evidence type="ECO:0000256" key="5">
    <source>
        <dbReference type="ARBA" id="ARBA00022694"/>
    </source>
</evidence>
<comment type="function">
    <text evidence="10">Required for the formation of a threonylcarbamoyl group on adenosine at position 37 (t(6)A37) in tRNAs that read codons beginning with adenine. Is involved in the transfer of the threonylcarbamoyl moiety of threonylcarbamoyl-AMP (TC-AMP) to the N6 group of A37, together with TsaD and TsaB. TsaE seems to play an indirect role in the t(6)A biosynthesis pathway, possibly in regulating the core enzymatic function of TsaD.</text>
</comment>
<comment type="similarity">
    <text evidence="2">Belongs to the TsaE family.</text>
</comment>
<dbReference type="SUPFAM" id="SSF52540">
    <property type="entry name" value="P-loop containing nucleoside triphosphate hydrolases"/>
    <property type="match status" value="1"/>
</dbReference>
<evidence type="ECO:0000256" key="11">
    <source>
        <dbReference type="ARBA" id="ARBA00032441"/>
    </source>
</evidence>
<keyword evidence="6" id="KW-0479">Metal-binding</keyword>
<dbReference type="PANTHER" id="PTHR33540">
    <property type="entry name" value="TRNA THREONYLCARBAMOYLADENOSINE BIOSYNTHESIS PROTEIN TSAE"/>
    <property type="match status" value="1"/>
</dbReference>
<comment type="subcellular location">
    <subcellularLocation>
        <location evidence="1">Cytoplasm</location>
    </subcellularLocation>
</comment>
<dbReference type="Gene3D" id="3.40.50.300">
    <property type="entry name" value="P-loop containing nucleotide triphosphate hydrolases"/>
    <property type="match status" value="1"/>
</dbReference>
<evidence type="ECO:0000256" key="4">
    <source>
        <dbReference type="ARBA" id="ARBA00022490"/>
    </source>
</evidence>
<dbReference type="NCBIfam" id="TIGR00150">
    <property type="entry name" value="T6A_YjeE"/>
    <property type="match status" value="1"/>
</dbReference>
<dbReference type="AlphaFoldDB" id="A0A212TZ41"/>
<dbReference type="EMBL" id="FYEZ01000002">
    <property type="protein sequence ID" value="SNC71277.1"/>
    <property type="molecule type" value="Genomic_DNA"/>
</dbReference>
<keyword evidence="9" id="KW-0460">Magnesium</keyword>
<gene>
    <name evidence="12" type="ORF">SAMN05445756_1406</name>
</gene>
<evidence type="ECO:0000256" key="6">
    <source>
        <dbReference type="ARBA" id="ARBA00022723"/>
    </source>
</evidence>
<keyword evidence="4" id="KW-0963">Cytoplasm</keyword>
<dbReference type="GO" id="GO:0046872">
    <property type="term" value="F:metal ion binding"/>
    <property type="evidence" value="ECO:0007669"/>
    <property type="project" value="UniProtKB-KW"/>
</dbReference>
<evidence type="ECO:0000256" key="8">
    <source>
        <dbReference type="ARBA" id="ARBA00022840"/>
    </source>
</evidence>
<dbReference type="Pfam" id="PF02367">
    <property type="entry name" value="TsaE"/>
    <property type="match status" value="1"/>
</dbReference>
<reference evidence="12 13" key="1">
    <citation type="submission" date="2017-06" db="EMBL/GenBank/DDBJ databases">
        <authorList>
            <person name="Kim H.J."/>
            <person name="Triplett B.A."/>
        </authorList>
    </citation>
    <scope>NUCLEOTIDE SEQUENCE [LARGE SCALE GENOMIC DNA]</scope>
    <source>
        <strain evidence="12 13">DSM 22179</strain>
    </source>
</reference>
<keyword evidence="5" id="KW-0819">tRNA processing</keyword>
<dbReference type="Proteomes" id="UP000198122">
    <property type="component" value="Unassembled WGS sequence"/>
</dbReference>
<accession>A0A212TZ41</accession>
<dbReference type="InterPro" id="IPR003442">
    <property type="entry name" value="T6A_TsaE"/>
</dbReference>